<proteinExistence type="predicted"/>
<protein>
    <submittedName>
        <fullName evidence="2">Uncharacterized protein</fullName>
    </submittedName>
</protein>
<dbReference type="EMBL" id="CP000478">
    <property type="protein sequence ID" value="ABK16199.1"/>
    <property type="molecule type" value="Genomic_DNA"/>
</dbReference>
<evidence type="ECO:0000256" key="1">
    <source>
        <dbReference type="SAM" id="MobiDB-lite"/>
    </source>
</evidence>
<dbReference type="KEGG" id="sfu:Sfum_0499"/>
<dbReference type="Proteomes" id="UP000001784">
    <property type="component" value="Chromosome"/>
</dbReference>
<dbReference type="AlphaFoldDB" id="A0LFJ7"/>
<organism evidence="2 3">
    <name type="scientific">Syntrophobacter fumaroxidans (strain DSM 10017 / MPOB)</name>
    <dbReference type="NCBI Taxonomy" id="335543"/>
    <lineage>
        <taxon>Bacteria</taxon>
        <taxon>Pseudomonadati</taxon>
        <taxon>Thermodesulfobacteriota</taxon>
        <taxon>Syntrophobacteria</taxon>
        <taxon>Syntrophobacterales</taxon>
        <taxon>Syntrophobacteraceae</taxon>
        <taxon>Syntrophobacter</taxon>
    </lineage>
</organism>
<sequence>MPTIVQPGIPAPGRNRSVAMARFWAHLKRHNPAMRIKSRQNPALSGHKVWRDSREDANRLGKSKDRAHAKSSLTQRRDDGRRSAHTFAKRKGAGDSGACPLPFRTCMKTPDKGVTPTSGLQLEIDPA</sequence>
<dbReference type="HOGENOM" id="CLU_1969430_0_0_7"/>
<reference evidence="2 3" key="1">
    <citation type="submission" date="2006-10" db="EMBL/GenBank/DDBJ databases">
        <title>Complete sequence of Syntrophobacter fumaroxidans MPOB.</title>
        <authorList>
            <consortium name="US DOE Joint Genome Institute"/>
            <person name="Copeland A."/>
            <person name="Lucas S."/>
            <person name="Lapidus A."/>
            <person name="Barry K."/>
            <person name="Detter J.C."/>
            <person name="Glavina del Rio T."/>
            <person name="Hammon N."/>
            <person name="Israni S."/>
            <person name="Pitluck S."/>
            <person name="Goltsman E.G."/>
            <person name="Martinez M."/>
            <person name="Schmutz J."/>
            <person name="Larimer F."/>
            <person name="Land M."/>
            <person name="Hauser L."/>
            <person name="Kyrpides N."/>
            <person name="Kim E."/>
            <person name="Boone D.R."/>
            <person name="Brockman F."/>
            <person name="Culley D."/>
            <person name="Ferry J."/>
            <person name="Gunsalus R."/>
            <person name="McInerney M.J."/>
            <person name="Morrison M."/>
            <person name="Plugge C."/>
            <person name="Rohlin L."/>
            <person name="Scholten J."/>
            <person name="Sieber J."/>
            <person name="Stams A.J.M."/>
            <person name="Worm P."/>
            <person name="Henstra A.M."/>
            <person name="Richardson P."/>
        </authorList>
    </citation>
    <scope>NUCLEOTIDE SEQUENCE [LARGE SCALE GENOMIC DNA]</scope>
    <source>
        <strain evidence="3">DSM 10017 / MPOB</strain>
    </source>
</reference>
<feature type="region of interest" description="Disordered" evidence="1">
    <location>
        <begin position="31"/>
        <end position="101"/>
    </location>
</feature>
<dbReference type="InParanoid" id="A0LFJ7"/>
<accession>A0LFJ7</accession>
<feature type="compositionally biased region" description="Basic and acidic residues" evidence="1">
    <location>
        <begin position="49"/>
        <end position="68"/>
    </location>
</feature>
<name>A0LFJ7_SYNFM</name>
<gene>
    <name evidence="2" type="ordered locus">Sfum_0499</name>
</gene>
<evidence type="ECO:0000313" key="2">
    <source>
        <dbReference type="EMBL" id="ABK16199.1"/>
    </source>
</evidence>
<keyword evidence="3" id="KW-1185">Reference proteome</keyword>
<evidence type="ECO:0000313" key="3">
    <source>
        <dbReference type="Proteomes" id="UP000001784"/>
    </source>
</evidence>